<feature type="transmembrane region" description="Helical" evidence="6">
    <location>
        <begin position="163"/>
        <end position="184"/>
    </location>
</feature>
<protein>
    <recommendedName>
        <fullName evidence="7">Major facilitator superfamily (MFS) profile domain-containing protein</fullName>
    </recommendedName>
</protein>
<feature type="transmembrane region" description="Helical" evidence="6">
    <location>
        <begin position="370"/>
        <end position="391"/>
    </location>
</feature>
<dbReference type="InterPro" id="IPR020846">
    <property type="entry name" value="MFS_dom"/>
</dbReference>
<accession>A0AAV5GQU3</accession>
<dbReference type="InterPro" id="IPR036259">
    <property type="entry name" value="MFS_trans_sf"/>
</dbReference>
<dbReference type="PROSITE" id="PS50850">
    <property type="entry name" value="MFS"/>
    <property type="match status" value="1"/>
</dbReference>
<gene>
    <name evidence="8" type="ORF">Rhopal_004058-T1</name>
</gene>
<keyword evidence="4 6" id="KW-1133">Transmembrane helix</keyword>
<evidence type="ECO:0000313" key="9">
    <source>
        <dbReference type="Proteomes" id="UP001342314"/>
    </source>
</evidence>
<evidence type="ECO:0000256" key="5">
    <source>
        <dbReference type="ARBA" id="ARBA00023136"/>
    </source>
</evidence>
<feature type="transmembrane region" description="Helical" evidence="6">
    <location>
        <begin position="133"/>
        <end position="151"/>
    </location>
</feature>
<dbReference type="PANTHER" id="PTHR43791:SF32">
    <property type="entry name" value="MAJOR FACILITATOR SUPERFAMILY (MFS) PROFILE DOMAIN-CONTAINING PROTEIN"/>
    <property type="match status" value="1"/>
</dbReference>
<evidence type="ECO:0000256" key="6">
    <source>
        <dbReference type="SAM" id="Phobius"/>
    </source>
</evidence>
<evidence type="ECO:0000256" key="3">
    <source>
        <dbReference type="ARBA" id="ARBA00022692"/>
    </source>
</evidence>
<feature type="transmembrane region" description="Helical" evidence="6">
    <location>
        <begin position="464"/>
        <end position="484"/>
    </location>
</feature>
<dbReference type="PANTHER" id="PTHR43791">
    <property type="entry name" value="PERMEASE-RELATED"/>
    <property type="match status" value="1"/>
</dbReference>
<keyword evidence="2" id="KW-0813">Transport</keyword>
<feature type="domain" description="Major facilitator superfamily (MFS) profile" evidence="7">
    <location>
        <begin position="67"/>
        <end position="487"/>
    </location>
</feature>
<proteinExistence type="predicted"/>
<dbReference type="InterPro" id="IPR011701">
    <property type="entry name" value="MFS"/>
</dbReference>
<dbReference type="EMBL" id="BQKY01000008">
    <property type="protein sequence ID" value="GJN91043.1"/>
    <property type="molecule type" value="Genomic_DNA"/>
</dbReference>
<feature type="transmembrane region" description="Helical" evidence="6">
    <location>
        <begin position="196"/>
        <end position="215"/>
    </location>
</feature>
<feature type="transmembrane region" description="Helical" evidence="6">
    <location>
        <begin position="343"/>
        <end position="363"/>
    </location>
</feature>
<evidence type="ECO:0000256" key="1">
    <source>
        <dbReference type="ARBA" id="ARBA00004141"/>
    </source>
</evidence>
<dbReference type="GO" id="GO:0022857">
    <property type="term" value="F:transmembrane transporter activity"/>
    <property type="evidence" value="ECO:0007669"/>
    <property type="project" value="InterPro"/>
</dbReference>
<organism evidence="8 9">
    <name type="scientific">Rhodotorula paludigena</name>
    <dbReference type="NCBI Taxonomy" id="86838"/>
    <lineage>
        <taxon>Eukaryota</taxon>
        <taxon>Fungi</taxon>
        <taxon>Dikarya</taxon>
        <taxon>Basidiomycota</taxon>
        <taxon>Pucciniomycotina</taxon>
        <taxon>Microbotryomycetes</taxon>
        <taxon>Sporidiobolales</taxon>
        <taxon>Sporidiobolaceae</taxon>
        <taxon>Rhodotorula</taxon>
    </lineage>
</organism>
<dbReference type="AlphaFoldDB" id="A0AAV5GQU3"/>
<name>A0AAV5GQU3_9BASI</name>
<comment type="caution">
    <text evidence="8">The sequence shown here is derived from an EMBL/GenBank/DDBJ whole genome shotgun (WGS) entry which is preliminary data.</text>
</comment>
<feature type="transmembrane region" description="Helical" evidence="6">
    <location>
        <begin position="310"/>
        <end position="331"/>
    </location>
</feature>
<dbReference type="Pfam" id="PF07690">
    <property type="entry name" value="MFS_1"/>
    <property type="match status" value="1"/>
</dbReference>
<feature type="transmembrane region" description="Helical" evidence="6">
    <location>
        <begin position="433"/>
        <end position="452"/>
    </location>
</feature>
<evidence type="ECO:0000313" key="8">
    <source>
        <dbReference type="EMBL" id="GJN91043.1"/>
    </source>
</evidence>
<keyword evidence="3 6" id="KW-0812">Transmembrane</keyword>
<dbReference type="FunFam" id="1.20.1250.20:FF:000516">
    <property type="entry name" value="Alternative sulfate transporter"/>
    <property type="match status" value="1"/>
</dbReference>
<dbReference type="Proteomes" id="UP001342314">
    <property type="component" value="Unassembled WGS sequence"/>
</dbReference>
<keyword evidence="9" id="KW-1185">Reference proteome</keyword>
<comment type="subcellular location">
    <subcellularLocation>
        <location evidence="1">Membrane</location>
        <topology evidence="1">Multi-pass membrane protein</topology>
    </subcellularLocation>
</comment>
<feature type="transmembrane region" description="Helical" evidence="6">
    <location>
        <begin position="227"/>
        <end position="248"/>
    </location>
</feature>
<dbReference type="SUPFAM" id="SSF103473">
    <property type="entry name" value="MFS general substrate transporter"/>
    <property type="match status" value="1"/>
</dbReference>
<sequence length="520" mass="56969">MTAPAVAEYGLQDSIGGPNLTAASSVDEKEKLESPGASTIAPLSDASVKDWTDAEEAAVRRKLDLLVMPLLMLGFFVFQLERGNISNALTSSLLKDVGIDQTQFNTGQGLLYLGIVLLEIPSQVVLQRVGPARWISLQVLAFGLVGTFQAWMSNYGSYLATRILLGCVESGYIPGGLFTISRFYKRDELAKRNAAFFLGSGLASAVTGLFAYGILRMEGLHGYAGWQWLFIIEGCLAIGIAIFFFLLLPASPESPAPFLFPRMPYFTERQKYILRTRVILDDANKAQSARNIGVKAIVRTVTNPRIWPHVLLAVSLIAPTAAMGTYTPTLIRSFGFDTLKANALSSVAGWVGLVTTFAFGVLSDKTGRRGLSCIAAVTCFWVFWVAFQQVSLGTDKWAKYALIVLVQGFNAAYHPLNASWLSLNQITPQERSIAMAMFVSAANTGAAVGSQLLRKDDAPLYRRGFRVCVALVSFGLLTAICQHVQYRWSNRRLDQQRQELSIDSEKAGDVDETVRKPYVI</sequence>
<evidence type="ECO:0000256" key="4">
    <source>
        <dbReference type="ARBA" id="ARBA00022989"/>
    </source>
</evidence>
<dbReference type="GO" id="GO:0016020">
    <property type="term" value="C:membrane"/>
    <property type="evidence" value="ECO:0007669"/>
    <property type="project" value="UniProtKB-SubCell"/>
</dbReference>
<keyword evidence="5 6" id="KW-0472">Membrane</keyword>
<dbReference type="Gene3D" id="1.20.1250.20">
    <property type="entry name" value="MFS general substrate transporter like domains"/>
    <property type="match status" value="2"/>
</dbReference>
<reference evidence="8 9" key="1">
    <citation type="submission" date="2021-12" db="EMBL/GenBank/DDBJ databases">
        <title>High titer production of polyol ester of fatty acids by Rhodotorula paludigena BS15 towards product separation-free biomass refinery.</title>
        <authorList>
            <person name="Mano J."/>
            <person name="Ono H."/>
            <person name="Tanaka T."/>
            <person name="Naito K."/>
            <person name="Sushida H."/>
            <person name="Ike M."/>
            <person name="Tokuyasu K."/>
            <person name="Kitaoka M."/>
        </authorList>
    </citation>
    <scope>NUCLEOTIDE SEQUENCE [LARGE SCALE GENOMIC DNA]</scope>
    <source>
        <strain evidence="8 9">BS15</strain>
    </source>
</reference>
<evidence type="ECO:0000256" key="2">
    <source>
        <dbReference type="ARBA" id="ARBA00022448"/>
    </source>
</evidence>
<evidence type="ECO:0000259" key="7">
    <source>
        <dbReference type="PROSITE" id="PS50850"/>
    </source>
</evidence>